<comment type="caution">
    <text evidence="1">The sequence shown here is derived from an EMBL/GenBank/DDBJ whole genome shotgun (WGS) entry which is preliminary data.</text>
</comment>
<gene>
    <name evidence="1" type="ORF">CEXT_53491</name>
</gene>
<name>A0AAV4TRF9_CAEEX</name>
<sequence length="79" mass="8963">MECKSFILHRSPIYLNLNKTLNPIASGKFFASRPQIPDAPSAPYQKEPGTLYTMTSLTSQNEDKFFSTMESGERSIWDT</sequence>
<proteinExistence type="predicted"/>
<accession>A0AAV4TRF9</accession>
<dbReference type="Proteomes" id="UP001054945">
    <property type="component" value="Unassembled WGS sequence"/>
</dbReference>
<dbReference type="EMBL" id="BPLR01011747">
    <property type="protein sequence ID" value="GIY48745.1"/>
    <property type="molecule type" value="Genomic_DNA"/>
</dbReference>
<dbReference type="AlphaFoldDB" id="A0AAV4TRF9"/>
<keyword evidence="2" id="KW-1185">Reference proteome</keyword>
<reference evidence="1 2" key="1">
    <citation type="submission" date="2021-06" db="EMBL/GenBank/DDBJ databases">
        <title>Caerostris extrusa draft genome.</title>
        <authorList>
            <person name="Kono N."/>
            <person name="Arakawa K."/>
        </authorList>
    </citation>
    <scope>NUCLEOTIDE SEQUENCE [LARGE SCALE GENOMIC DNA]</scope>
</reference>
<organism evidence="1 2">
    <name type="scientific">Caerostris extrusa</name>
    <name type="common">Bark spider</name>
    <name type="synonym">Caerostris bankana</name>
    <dbReference type="NCBI Taxonomy" id="172846"/>
    <lineage>
        <taxon>Eukaryota</taxon>
        <taxon>Metazoa</taxon>
        <taxon>Ecdysozoa</taxon>
        <taxon>Arthropoda</taxon>
        <taxon>Chelicerata</taxon>
        <taxon>Arachnida</taxon>
        <taxon>Araneae</taxon>
        <taxon>Araneomorphae</taxon>
        <taxon>Entelegynae</taxon>
        <taxon>Araneoidea</taxon>
        <taxon>Araneidae</taxon>
        <taxon>Caerostris</taxon>
    </lineage>
</organism>
<protein>
    <submittedName>
        <fullName evidence="1">Uncharacterized protein</fullName>
    </submittedName>
</protein>
<evidence type="ECO:0000313" key="1">
    <source>
        <dbReference type="EMBL" id="GIY48745.1"/>
    </source>
</evidence>
<evidence type="ECO:0000313" key="2">
    <source>
        <dbReference type="Proteomes" id="UP001054945"/>
    </source>
</evidence>